<dbReference type="InterPro" id="IPR036236">
    <property type="entry name" value="Znf_C2H2_sf"/>
</dbReference>
<dbReference type="PROSITE" id="PS50157">
    <property type="entry name" value="ZINC_FINGER_C2H2_2"/>
    <property type="match status" value="3"/>
</dbReference>
<evidence type="ECO:0000256" key="4">
    <source>
        <dbReference type="ARBA" id="ARBA00022771"/>
    </source>
</evidence>
<feature type="domain" description="C2H2-type" evidence="9">
    <location>
        <begin position="283"/>
        <end position="308"/>
    </location>
</feature>
<feature type="domain" description="C2H2-type" evidence="9">
    <location>
        <begin position="255"/>
        <end position="282"/>
    </location>
</feature>
<name>A0A8C9ZZJ7_SANLU</name>
<organism evidence="10 11">
    <name type="scientific">Sander lucioperca</name>
    <name type="common">Pike-perch</name>
    <name type="synonym">Perca lucioperca</name>
    <dbReference type="NCBI Taxonomy" id="283035"/>
    <lineage>
        <taxon>Eukaryota</taxon>
        <taxon>Metazoa</taxon>
        <taxon>Chordata</taxon>
        <taxon>Craniata</taxon>
        <taxon>Vertebrata</taxon>
        <taxon>Euteleostomi</taxon>
        <taxon>Actinopterygii</taxon>
        <taxon>Neopterygii</taxon>
        <taxon>Teleostei</taxon>
        <taxon>Neoteleostei</taxon>
        <taxon>Acanthomorphata</taxon>
        <taxon>Eupercaria</taxon>
        <taxon>Perciformes</taxon>
        <taxon>Percoidei</taxon>
        <taxon>Percidae</taxon>
        <taxon>Luciopercinae</taxon>
        <taxon>Sander</taxon>
    </lineage>
</organism>
<evidence type="ECO:0000256" key="3">
    <source>
        <dbReference type="ARBA" id="ARBA00022737"/>
    </source>
</evidence>
<dbReference type="Ensembl" id="ENSSLUT00000048242.1">
    <property type="protein sequence ID" value="ENSSLUP00000046803.1"/>
    <property type="gene ID" value="ENSSLUG00000020617.1"/>
</dbReference>
<keyword evidence="11" id="KW-1185">Reference proteome</keyword>
<dbReference type="PANTHER" id="PTHR24394">
    <property type="entry name" value="ZINC FINGER PROTEIN"/>
    <property type="match status" value="1"/>
</dbReference>
<dbReference type="GO" id="GO:0000981">
    <property type="term" value="F:DNA-binding transcription factor activity, RNA polymerase II-specific"/>
    <property type="evidence" value="ECO:0007669"/>
    <property type="project" value="TreeGrafter"/>
</dbReference>
<evidence type="ECO:0000256" key="5">
    <source>
        <dbReference type="ARBA" id="ARBA00022833"/>
    </source>
</evidence>
<dbReference type="FunFam" id="3.30.160.60:FF:001498">
    <property type="entry name" value="Zinc finger protein 404"/>
    <property type="match status" value="1"/>
</dbReference>
<evidence type="ECO:0000256" key="7">
    <source>
        <dbReference type="PROSITE-ProRule" id="PRU00042"/>
    </source>
</evidence>
<feature type="domain" description="C2H2-type" evidence="9">
    <location>
        <begin position="227"/>
        <end position="254"/>
    </location>
</feature>
<keyword evidence="3" id="KW-0677">Repeat</keyword>
<accession>A0A8C9ZZJ7</accession>
<comment type="subcellular location">
    <subcellularLocation>
        <location evidence="1">Nucleus</location>
    </subcellularLocation>
</comment>
<keyword evidence="2" id="KW-0479">Metal-binding</keyword>
<reference evidence="10" key="2">
    <citation type="submission" date="2025-09" db="UniProtKB">
        <authorList>
            <consortium name="Ensembl"/>
        </authorList>
    </citation>
    <scope>IDENTIFICATION</scope>
</reference>
<evidence type="ECO:0000256" key="8">
    <source>
        <dbReference type="SAM" id="MobiDB-lite"/>
    </source>
</evidence>
<dbReference type="Proteomes" id="UP000694568">
    <property type="component" value="Unplaced"/>
</dbReference>
<dbReference type="SMART" id="SM00355">
    <property type="entry name" value="ZnF_C2H2"/>
    <property type="match status" value="3"/>
</dbReference>
<keyword evidence="4 7" id="KW-0863">Zinc-finger</keyword>
<dbReference type="FunFam" id="3.30.160.60:FF:000516">
    <property type="entry name" value="zinc finger protein 771"/>
    <property type="match status" value="1"/>
</dbReference>
<keyword evidence="5" id="KW-0862">Zinc</keyword>
<dbReference type="GO" id="GO:0008270">
    <property type="term" value="F:zinc ion binding"/>
    <property type="evidence" value="ECO:0007669"/>
    <property type="project" value="UniProtKB-KW"/>
</dbReference>
<proteinExistence type="predicted"/>
<dbReference type="InterPro" id="IPR013087">
    <property type="entry name" value="Znf_C2H2_type"/>
</dbReference>
<evidence type="ECO:0000256" key="6">
    <source>
        <dbReference type="ARBA" id="ARBA00023242"/>
    </source>
</evidence>
<dbReference type="GO" id="GO:0005634">
    <property type="term" value="C:nucleus"/>
    <property type="evidence" value="ECO:0007669"/>
    <property type="project" value="UniProtKB-SubCell"/>
</dbReference>
<sequence length="321" mass="36382">MSDLSNYNHLSFGLDFTDVLPTTCLLPEEKEVRQNQEQDFGLALRQDSDLCLAEQKQISSHKPDHDVKQESTQQESYNDTESQAKCNLAQPTEHCKAQPEEVTHIIEEAMAVHTTHSANKDISSVSSTNVCTSPSSTIKRELELTDCATSEPPSLQEQYSGCVDLSCNSSRQNSAEERSQVSAEPYGRVFAHSNHAIPRRHGFAKTNRAAFDGRKISLEHFRKDESHLCIVCGKTFSRVGNLRIHERCHTGEKPYGCIQCGRRFSQAGDLKKHKRVHTGEKPYYCNQCGKSFSRGENLKRHQKIHIGEILQLQQVWREQQQ</sequence>
<evidence type="ECO:0000313" key="11">
    <source>
        <dbReference type="Proteomes" id="UP000694568"/>
    </source>
</evidence>
<dbReference type="AlphaFoldDB" id="A0A8C9ZZJ7"/>
<dbReference type="Pfam" id="PF13912">
    <property type="entry name" value="zf-C2H2_6"/>
    <property type="match status" value="1"/>
</dbReference>
<evidence type="ECO:0000256" key="2">
    <source>
        <dbReference type="ARBA" id="ARBA00022723"/>
    </source>
</evidence>
<keyword evidence="6" id="KW-0539">Nucleus</keyword>
<protein>
    <recommendedName>
        <fullName evidence="9">C2H2-type domain-containing protein</fullName>
    </recommendedName>
</protein>
<evidence type="ECO:0000313" key="10">
    <source>
        <dbReference type="Ensembl" id="ENSSLUP00000046803.1"/>
    </source>
</evidence>
<evidence type="ECO:0000256" key="1">
    <source>
        <dbReference type="ARBA" id="ARBA00004123"/>
    </source>
</evidence>
<dbReference type="Gene3D" id="3.30.160.60">
    <property type="entry name" value="Classic Zinc Finger"/>
    <property type="match status" value="3"/>
</dbReference>
<dbReference type="PANTHER" id="PTHR24394:SF44">
    <property type="entry name" value="ZINC FINGER PROTEIN 271-LIKE"/>
    <property type="match status" value="1"/>
</dbReference>
<dbReference type="GeneTree" id="ENSGT01150000286953"/>
<evidence type="ECO:0000259" key="9">
    <source>
        <dbReference type="PROSITE" id="PS50157"/>
    </source>
</evidence>
<dbReference type="PROSITE" id="PS00028">
    <property type="entry name" value="ZINC_FINGER_C2H2_1"/>
    <property type="match status" value="3"/>
</dbReference>
<dbReference type="Pfam" id="PF00096">
    <property type="entry name" value="zf-C2H2"/>
    <property type="match status" value="2"/>
</dbReference>
<dbReference type="FunFam" id="3.30.160.60:FF:000358">
    <property type="entry name" value="zinc finger protein 24"/>
    <property type="match status" value="1"/>
</dbReference>
<dbReference type="SUPFAM" id="SSF57667">
    <property type="entry name" value="beta-beta-alpha zinc fingers"/>
    <property type="match status" value="2"/>
</dbReference>
<feature type="region of interest" description="Disordered" evidence="8">
    <location>
        <begin position="56"/>
        <end position="78"/>
    </location>
</feature>
<reference evidence="10" key="1">
    <citation type="submission" date="2025-08" db="UniProtKB">
        <authorList>
            <consortium name="Ensembl"/>
        </authorList>
    </citation>
    <scope>IDENTIFICATION</scope>
</reference>